<proteinExistence type="predicted"/>
<dbReference type="Pfam" id="PF01476">
    <property type="entry name" value="LysM"/>
    <property type="match status" value="1"/>
</dbReference>
<gene>
    <name evidence="3" type="ORF">CUN48_10830</name>
</gene>
<dbReference type="InterPro" id="IPR036779">
    <property type="entry name" value="LysM_dom_sf"/>
</dbReference>
<comment type="caution">
    <text evidence="3">The sequence shown here is derived from an EMBL/GenBank/DDBJ whole genome shotgun (WGS) entry which is preliminary data.</text>
</comment>
<dbReference type="SUPFAM" id="SSF56988">
    <property type="entry name" value="Anthrax protective antigen"/>
    <property type="match status" value="2"/>
</dbReference>
<reference evidence="3 4" key="1">
    <citation type="submission" date="2017-11" db="EMBL/GenBank/DDBJ databases">
        <title>Evolution of Phototrophy in the Chloroflexi Phylum Driven by Horizontal Gene Transfer.</title>
        <authorList>
            <person name="Ward L.M."/>
            <person name="Hemp J."/>
            <person name="Shih P.M."/>
            <person name="Mcglynn S.E."/>
            <person name="Fischer W."/>
        </authorList>
    </citation>
    <scope>NUCLEOTIDE SEQUENCE [LARGE SCALE GENOMIC DNA]</scope>
    <source>
        <strain evidence="3">JP3_7</strain>
    </source>
</reference>
<evidence type="ECO:0000313" key="4">
    <source>
        <dbReference type="Proteomes" id="UP000230790"/>
    </source>
</evidence>
<organism evidence="3 4">
    <name type="scientific">Candidatus Thermofonsia Clade 3 bacterium</name>
    <dbReference type="NCBI Taxonomy" id="2364212"/>
    <lineage>
        <taxon>Bacteria</taxon>
        <taxon>Bacillati</taxon>
        <taxon>Chloroflexota</taxon>
        <taxon>Candidatus Thermofontia</taxon>
        <taxon>Candidatus Thermofonsia Clade 3</taxon>
    </lineage>
</organism>
<dbReference type="InterPro" id="IPR037524">
    <property type="entry name" value="PA14/GLEYA"/>
</dbReference>
<dbReference type="Gene3D" id="3.90.182.10">
    <property type="entry name" value="Toxin - Anthrax Protective Antigen,domain 1"/>
    <property type="match status" value="2"/>
</dbReference>
<dbReference type="InterPro" id="IPR011658">
    <property type="entry name" value="PA14_dom"/>
</dbReference>
<evidence type="ECO:0000259" key="2">
    <source>
        <dbReference type="PROSITE" id="PS51820"/>
    </source>
</evidence>
<dbReference type="Proteomes" id="UP000230790">
    <property type="component" value="Unassembled WGS sequence"/>
</dbReference>
<feature type="domain" description="PA14" evidence="2">
    <location>
        <begin position="244"/>
        <end position="380"/>
    </location>
</feature>
<evidence type="ECO:0000313" key="3">
    <source>
        <dbReference type="EMBL" id="PJF47011.1"/>
    </source>
</evidence>
<sequence>MSRQVNNIKPLSLRRVLALWASIAISLFALGAAMPVERAEASAYTCLWYIVRRGDTLGELAIRYNTTVLTLRRVNGLKTTRIYVGQRLCIPRYAPPASPQPPAGPWLGEYWNNTILSGPPTLTRHESAINFNWGFGSPDLMRVQPDYFSARWTRKINLSAGIWRFAADVDDGIRIWVDGQVVLDALNFVGRQTPSIDLPLTQGTHEIRVDYVEQTQRAFIKLNITRVGSLPPQPTPPSPPGVGFNNGPWTVDFFANTNFAGPAASRTVVCCLRFDWNGAPPASGVPGTSFSARFSQVRYFPSGIYQLVARVDDGIRIYLDGNLIMDEFREQSVRTFTANVNLGAGNHSIVVEYVQYGGTSNVSLYWDFLGDPSNPRAAAVSPAPYFPPLP</sequence>
<evidence type="ECO:0000259" key="1">
    <source>
        <dbReference type="PROSITE" id="PS51782"/>
    </source>
</evidence>
<dbReference type="SMART" id="SM00257">
    <property type="entry name" value="LysM"/>
    <property type="match status" value="1"/>
</dbReference>
<dbReference type="AlphaFoldDB" id="A0A2M8QB35"/>
<name>A0A2M8QB35_9CHLR</name>
<feature type="domain" description="PA14" evidence="2">
    <location>
        <begin position="101"/>
        <end position="239"/>
    </location>
</feature>
<accession>A0A2M8QB35</accession>
<dbReference type="SUPFAM" id="SSF54106">
    <property type="entry name" value="LysM domain"/>
    <property type="match status" value="1"/>
</dbReference>
<feature type="domain" description="LysM" evidence="1">
    <location>
        <begin position="47"/>
        <end position="90"/>
    </location>
</feature>
<dbReference type="PROSITE" id="PS51782">
    <property type="entry name" value="LYSM"/>
    <property type="match status" value="1"/>
</dbReference>
<dbReference type="Gene3D" id="3.10.350.10">
    <property type="entry name" value="LysM domain"/>
    <property type="match status" value="1"/>
</dbReference>
<dbReference type="Pfam" id="PF07691">
    <property type="entry name" value="PA14"/>
    <property type="match status" value="2"/>
</dbReference>
<dbReference type="SMART" id="SM00758">
    <property type="entry name" value="PA14"/>
    <property type="match status" value="2"/>
</dbReference>
<dbReference type="PROSITE" id="PS51820">
    <property type="entry name" value="PA14"/>
    <property type="match status" value="2"/>
</dbReference>
<evidence type="ECO:0008006" key="5">
    <source>
        <dbReference type="Google" id="ProtNLM"/>
    </source>
</evidence>
<dbReference type="CDD" id="cd00118">
    <property type="entry name" value="LysM"/>
    <property type="match status" value="1"/>
</dbReference>
<dbReference type="InterPro" id="IPR018392">
    <property type="entry name" value="LysM"/>
</dbReference>
<dbReference type="EMBL" id="PGTN01000074">
    <property type="protein sequence ID" value="PJF47011.1"/>
    <property type="molecule type" value="Genomic_DNA"/>
</dbReference>
<protein>
    <recommendedName>
        <fullName evidence="5">PA14 domain-containing protein</fullName>
    </recommendedName>
</protein>